<dbReference type="Proteomes" id="UP000248553">
    <property type="component" value="Unassembled WGS sequence"/>
</dbReference>
<feature type="signal peptide" evidence="1">
    <location>
        <begin position="1"/>
        <end position="21"/>
    </location>
</feature>
<evidence type="ECO:0000256" key="1">
    <source>
        <dbReference type="SAM" id="SignalP"/>
    </source>
</evidence>
<accession>A0A328BWH5</accession>
<dbReference type="EMBL" id="QHKM01000001">
    <property type="protein sequence ID" value="RAK70204.1"/>
    <property type="molecule type" value="Genomic_DNA"/>
</dbReference>
<organism evidence="2 3">
    <name type="scientific">Hymenobacter edaphi</name>
    <dbReference type="NCBI Taxonomy" id="2211146"/>
    <lineage>
        <taxon>Bacteria</taxon>
        <taxon>Pseudomonadati</taxon>
        <taxon>Bacteroidota</taxon>
        <taxon>Cytophagia</taxon>
        <taxon>Cytophagales</taxon>
        <taxon>Hymenobacteraceae</taxon>
        <taxon>Hymenobacter</taxon>
    </lineage>
</organism>
<name>A0A328BWH5_9BACT</name>
<gene>
    <name evidence="2" type="ORF">DLM85_04985</name>
</gene>
<keyword evidence="3" id="KW-1185">Reference proteome</keyword>
<evidence type="ECO:0000313" key="2">
    <source>
        <dbReference type="EMBL" id="RAK70204.1"/>
    </source>
</evidence>
<keyword evidence="1" id="KW-0732">Signal</keyword>
<comment type="caution">
    <text evidence="2">The sequence shown here is derived from an EMBL/GenBank/DDBJ whole genome shotgun (WGS) entry which is preliminary data.</text>
</comment>
<dbReference type="AlphaFoldDB" id="A0A328BWH5"/>
<feature type="chain" id="PRO_5016468734" description="DUF3298 domain-containing protein" evidence="1">
    <location>
        <begin position="22"/>
        <end position="287"/>
    </location>
</feature>
<dbReference type="RefSeq" id="WP_111476938.1">
    <property type="nucleotide sequence ID" value="NZ_QHKM01000001.1"/>
</dbReference>
<dbReference type="OrthoDB" id="881574at2"/>
<sequence length="287" mass="31633">MKQVLCAWLAAALLSGAESQAQVAPGSQATVAPVATTGPAARFQVPQVKLPNAAVARRINRELLRLVAEQHGLENSGASPRRQLVAAARECCYDEETERWRAGGDGLTELEYAVLLNQDYLLSFEFQRYYQGLNDPATQHLTFDLRTGNLLSVTDLLADSPVRLRRRLRAAVSRRLRNELAQVAANYGDSAAVAHVAELYQLANWNAAPARGLAEDLAAPDEDFPDHLEFALTPQELLLFHPVGMARLDFEFLPDETYRFPYERVQPKGLLLVVARKASAGKNSKGK</sequence>
<protein>
    <recommendedName>
        <fullName evidence="4">DUF3298 domain-containing protein</fullName>
    </recommendedName>
</protein>
<evidence type="ECO:0000313" key="3">
    <source>
        <dbReference type="Proteomes" id="UP000248553"/>
    </source>
</evidence>
<evidence type="ECO:0008006" key="4">
    <source>
        <dbReference type="Google" id="ProtNLM"/>
    </source>
</evidence>
<reference evidence="3" key="1">
    <citation type="submission" date="2018-05" db="EMBL/GenBank/DDBJ databases">
        <authorList>
            <person name="Nie L."/>
        </authorList>
    </citation>
    <scope>NUCLEOTIDE SEQUENCE [LARGE SCALE GENOMIC DNA]</scope>
    <source>
        <strain evidence="3">NL</strain>
    </source>
</reference>
<proteinExistence type="predicted"/>